<feature type="coiled-coil region" evidence="7">
    <location>
        <begin position="86"/>
        <end position="141"/>
    </location>
</feature>
<dbReference type="InterPro" id="IPR046347">
    <property type="entry name" value="bZIP_sf"/>
</dbReference>
<sequence length="316" mass="35516">MAPTATPQTIVISPDTRLVTIQNPVKMSRVEVTGTNNVPNLPKYAVGLFDSNGQGPRKRKRLTHLTPEEKIMRRKLKNRVAAQTARDRKKIRMECLEETINKVQEQAKQLLDVNIKLLERAEALERENSELKTRLGLTTETSSTVTQDRLDVERIKMEFDETMLSNDNANMSLPESLLSPDESSDENDSQGSLKRKVFDFQCLNDAKRQCLTTTERASSEPAVSGVHVLGRLNPQQQEAVKQTPIRSMVVMPVLTSLLHAPKRMKAKTSLGCSNKSMPVLIRMPSSEVSPQTNVRFLACYIATCNLCKLYAIYCKN</sequence>
<dbReference type="AlphaFoldDB" id="A0A6F9DWI5"/>
<evidence type="ECO:0000256" key="7">
    <source>
        <dbReference type="SAM" id="Coils"/>
    </source>
</evidence>
<name>A0A6F9DWI5_9ASCI</name>
<proteinExistence type="evidence at transcript level"/>
<evidence type="ECO:0000256" key="8">
    <source>
        <dbReference type="SAM" id="MobiDB-lite"/>
    </source>
</evidence>
<keyword evidence="7" id="KW-0175">Coiled coil</keyword>
<keyword evidence="3" id="KW-0238">DNA-binding</keyword>
<dbReference type="PROSITE" id="PS00036">
    <property type="entry name" value="BZIP_BASIC"/>
    <property type="match status" value="1"/>
</dbReference>
<evidence type="ECO:0000256" key="6">
    <source>
        <dbReference type="ARBA" id="ARBA00040165"/>
    </source>
</evidence>
<dbReference type="EMBL" id="LR791920">
    <property type="protein sequence ID" value="CAB3267782.1"/>
    <property type="molecule type" value="mRNA"/>
</dbReference>
<evidence type="ECO:0000256" key="2">
    <source>
        <dbReference type="ARBA" id="ARBA00023015"/>
    </source>
</evidence>
<evidence type="ECO:0000256" key="1">
    <source>
        <dbReference type="ARBA" id="ARBA00022843"/>
    </source>
</evidence>
<evidence type="ECO:0000313" key="10">
    <source>
        <dbReference type="EMBL" id="CAB3267782.1"/>
    </source>
</evidence>
<organism evidence="10">
    <name type="scientific">Phallusia mammillata</name>
    <dbReference type="NCBI Taxonomy" id="59560"/>
    <lineage>
        <taxon>Eukaryota</taxon>
        <taxon>Metazoa</taxon>
        <taxon>Chordata</taxon>
        <taxon>Tunicata</taxon>
        <taxon>Ascidiacea</taxon>
        <taxon>Phlebobranchia</taxon>
        <taxon>Ascidiidae</taxon>
        <taxon>Phallusia</taxon>
    </lineage>
</organism>
<dbReference type="InterPro" id="IPR052470">
    <property type="entry name" value="ER_Stress-Reg_TF"/>
</dbReference>
<keyword evidence="1" id="KW-0832">Ubl conjugation</keyword>
<dbReference type="SUPFAM" id="SSF57959">
    <property type="entry name" value="Leucine zipper domain"/>
    <property type="match status" value="1"/>
</dbReference>
<protein>
    <recommendedName>
        <fullName evidence="6">X-box-binding protein 1</fullName>
    </recommendedName>
</protein>
<dbReference type="Pfam" id="PF07716">
    <property type="entry name" value="bZIP_2"/>
    <property type="match status" value="1"/>
</dbReference>
<evidence type="ECO:0000256" key="5">
    <source>
        <dbReference type="ARBA" id="ARBA00023242"/>
    </source>
</evidence>
<dbReference type="InterPro" id="IPR004827">
    <property type="entry name" value="bZIP"/>
</dbReference>
<feature type="compositionally biased region" description="Low complexity" evidence="8">
    <location>
        <begin position="172"/>
        <end position="181"/>
    </location>
</feature>
<gene>
    <name evidence="10" type="primary">Xbp1-003</name>
</gene>
<dbReference type="CDD" id="cd14691">
    <property type="entry name" value="bZIP_XBP1"/>
    <property type="match status" value="1"/>
</dbReference>
<evidence type="ECO:0000256" key="4">
    <source>
        <dbReference type="ARBA" id="ARBA00023163"/>
    </source>
</evidence>
<dbReference type="PROSITE" id="PS50217">
    <property type="entry name" value="BZIP"/>
    <property type="match status" value="1"/>
</dbReference>
<keyword evidence="2" id="KW-0805">Transcription regulation</keyword>
<dbReference type="Gene3D" id="1.20.5.170">
    <property type="match status" value="1"/>
</dbReference>
<dbReference type="GO" id="GO:0005634">
    <property type="term" value="C:nucleus"/>
    <property type="evidence" value="ECO:0007669"/>
    <property type="project" value="TreeGrafter"/>
</dbReference>
<accession>A0A6F9DWI5</accession>
<feature type="region of interest" description="Disordered" evidence="8">
    <location>
        <begin position="166"/>
        <end position="192"/>
    </location>
</feature>
<reference evidence="10" key="1">
    <citation type="submission" date="2020-04" db="EMBL/GenBank/DDBJ databases">
        <authorList>
            <person name="Neveu A P."/>
        </authorList>
    </citation>
    <scope>NUCLEOTIDE SEQUENCE</scope>
    <source>
        <tissue evidence="10">Whole embryo</tissue>
    </source>
</reference>
<evidence type="ECO:0000259" key="9">
    <source>
        <dbReference type="PROSITE" id="PS50217"/>
    </source>
</evidence>
<dbReference type="PANTHER" id="PTHR46542:SF1">
    <property type="entry name" value="X-BOX BINDING PROTEIN 1"/>
    <property type="match status" value="1"/>
</dbReference>
<evidence type="ECO:0000256" key="3">
    <source>
        <dbReference type="ARBA" id="ARBA00023125"/>
    </source>
</evidence>
<dbReference type="PANTHER" id="PTHR46542">
    <property type="entry name" value="X-BOX BINDING PROTEIN 1"/>
    <property type="match status" value="1"/>
</dbReference>
<dbReference type="SMART" id="SM00338">
    <property type="entry name" value="BRLZ"/>
    <property type="match status" value="1"/>
</dbReference>
<keyword evidence="5" id="KW-0539">Nucleus</keyword>
<feature type="domain" description="BZIP" evidence="9">
    <location>
        <begin position="68"/>
        <end position="131"/>
    </location>
</feature>
<dbReference type="GO" id="GO:0000977">
    <property type="term" value="F:RNA polymerase II transcription regulatory region sequence-specific DNA binding"/>
    <property type="evidence" value="ECO:0007669"/>
    <property type="project" value="TreeGrafter"/>
</dbReference>
<keyword evidence="4" id="KW-0804">Transcription</keyword>
<dbReference type="GO" id="GO:0000981">
    <property type="term" value="F:DNA-binding transcription factor activity, RNA polymerase II-specific"/>
    <property type="evidence" value="ECO:0007669"/>
    <property type="project" value="TreeGrafter"/>
</dbReference>